<accession>A0AA49JWL3</accession>
<protein>
    <recommendedName>
        <fullName evidence="2">site-specific DNA-methyltransferase (adenine-specific)</fullName>
        <ecNumber evidence="2">2.1.1.72</ecNumber>
    </recommendedName>
</protein>
<keyword evidence="3" id="KW-0489">Methyltransferase</keyword>
<accession>A0AA49K1T7</accession>
<dbReference type="GO" id="GO:0006304">
    <property type="term" value="P:DNA modification"/>
    <property type="evidence" value="ECO:0007669"/>
    <property type="project" value="InterPro"/>
</dbReference>
<feature type="domain" description="Type II methyltransferase M.TaqI-like" evidence="7">
    <location>
        <begin position="441"/>
        <end position="711"/>
    </location>
</feature>
<dbReference type="InterPro" id="IPR011639">
    <property type="entry name" value="MethylTrfase_TaqI-like_dom"/>
</dbReference>
<proteinExistence type="inferred from homology"/>
<evidence type="ECO:0000256" key="6">
    <source>
        <dbReference type="ARBA" id="ARBA00047942"/>
    </source>
</evidence>
<dbReference type="AlphaFoldDB" id="A0AA49K1T7"/>
<evidence type="ECO:0000256" key="5">
    <source>
        <dbReference type="ARBA" id="ARBA00022691"/>
    </source>
</evidence>
<evidence type="ECO:0000313" key="10">
    <source>
        <dbReference type="Proteomes" id="UP001229955"/>
    </source>
</evidence>
<dbReference type="Pfam" id="PF07669">
    <property type="entry name" value="Eco57I"/>
    <property type="match status" value="1"/>
</dbReference>
<evidence type="ECO:0000256" key="2">
    <source>
        <dbReference type="ARBA" id="ARBA00011900"/>
    </source>
</evidence>
<evidence type="ECO:0000256" key="4">
    <source>
        <dbReference type="ARBA" id="ARBA00022679"/>
    </source>
</evidence>
<dbReference type="REBASE" id="743547">
    <property type="entry name" value="Gba138ORF2551P"/>
</dbReference>
<dbReference type="REBASE" id="743546">
    <property type="entry name" value="Gba318ORF2551P"/>
</dbReference>
<evidence type="ECO:0000259" key="7">
    <source>
        <dbReference type="Pfam" id="PF07669"/>
    </source>
</evidence>
<keyword evidence="10" id="KW-1185">Reference proteome</keyword>
<dbReference type="SUPFAM" id="SSF53335">
    <property type="entry name" value="S-adenosyl-L-methionine-dependent methyltransferases"/>
    <property type="match status" value="1"/>
</dbReference>
<comment type="similarity">
    <text evidence="1">Belongs to the N(4)/N(6)-methyltransferase family.</text>
</comment>
<dbReference type="EC" id="2.1.1.72" evidence="2"/>
<keyword evidence="5" id="KW-0949">S-adenosyl-L-methionine</keyword>
<dbReference type="Gene3D" id="3.40.50.150">
    <property type="entry name" value="Vaccinia Virus protein VP39"/>
    <property type="match status" value="1"/>
</dbReference>
<reference evidence="9" key="1">
    <citation type="submission" date="2023-07" db="EMBL/GenBank/DDBJ databases">
        <authorList>
            <person name="Haufschild T."/>
            <person name="Kallscheuer N."/>
            <person name="Hammer J."/>
            <person name="Kohn T."/>
            <person name="Kabuu M."/>
            <person name="Jogler M."/>
            <person name="Wohfarth N."/>
            <person name="Heuer A."/>
            <person name="Rohde M."/>
            <person name="van Teeseling M.C.F."/>
            <person name="Jogler C."/>
        </authorList>
    </citation>
    <scope>NUCLEOTIDE SEQUENCE</scope>
    <source>
        <strain evidence="8">Strain 138</strain>
        <strain evidence="9">Strain 318</strain>
    </source>
</reference>
<evidence type="ECO:0000256" key="3">
    <source>
        <dbReference type="ARBA" id="ARBA00022603"/>
    </source>
</evidence>
<dbReference type="GO" id="GO:0032259">
    <property type="term" value="P:methylation"/>
    <property type="evidence" value="ECO:0007669"/>
    <property type="project" value="UniProtKB-KW"/>
</dbReference>
<name>A0AA49K1T7_9BACT</name>
<evidence type="ECO:0000256" key="1">
    <source>
        <dbReference type="ARBA" id="ARBA00006594"/>
    </source>
</evidence>
<dbReference type="Proteomes" id="UP001229955">
    <property type="component" value="Chromosome"/>
</dbReference>
<evidence type="ECO:0000313" key="8">
    <source>
        <dbReference type="EMBL" id="WKW13234.1"/>
    </source>
</evidence>
<dbReference type="PANTHER" id="PTHR33841:SF5">
    <property type="entry name" value="DNA METHYLASE (MODIFICATION METHYLASE) (METHYLTRANSFERASE)-RELATED"/>
    <property type="match status" value="1"/>
</dbReference>
<dbReference type="EMBL" id="CP130613">
    <property type="protein sequence ID" value="WKW16141.1"/>
    <property type="molecule type" value="Genomic_DNA"/>
</dbReference>
<evidence type="ECO:0000313" key="9">
    <source>
        <dbReference type="EMBL" id="WKW16141.1"/>
    </source>
</evidence>
<gene>
    <name evidence="8" type="ORF">Strain138_002551</name>
    <name evidence="9" type="ORF">Strain318_002551</name>
</gene>
<dbReference type="KEGG" id="pspc:Strain318_002551"/>
<dbReference type="InterPro" id="IPR029063">
    <property type="entry name" value="SAM-dependent_MTases_sf"/>
</dbReference>
<comment type="catalytic activity">
    <reaction evidence="6">
        <text>a 2'-deoxyadenosine in DNA + S-adenosyl-L-methionine = an N(6)-methyl-2'-deoxyadenosine in DNA + S-adenosyl-L-homocysteine + H(+)</text>
        <dbReference type="Rhea" id="RHEA:15197"/>
        <dbReference type="Rhea" id="RHEA-COMP:12418"/>
        <dbReference type="Rhea" id="RHEA-COMP:12419"/>
        <dbReference type="ChEBI" id="CHEBI:15378"/>
        <dbReference type="ChEBI" id="CHEBI:57856"/>
        <dbReference type="ChEBI" id="CHEBI:59789"/>
        <dbReference type="ChEBI" id="CHEBI:90615"/>
        <dbReference type="ChEBI" id="CHEBI:90616"/>
        <dbReference type="EC" id="2.1.1.72"/>
    </reaction>
</comment>
<organism evidence="9 10">
    <name type="scientific">Pseudogemmatithrix spongiicola</name>
    <dbReference type="NCBI Taxonomy" id="3062599"/>
    <lineage>
        <taxon>Bacteria</taxon>
        <taxon>Pseudomonadati</taxon>
        <taxon>Gemmatimonadota</taxon>
        <taxon>Gemmatimonadia</taxon>
        <taxon>Gemmatimonadales</taxon>
        <taxon>Gemmatimonadaceae</taxon>
        <taxon>Pseudogemmatithrix</taxon>
    </lineage>
</organism>
<dbReference type="RefSeq" id="WP_367886094.1">
    <property type="nucleotide sequence ID" value="NZ_CP130612.1"/>
</dbReference>
<dbReference type="InterPro" id="IPR050953">
    <property type="entry name" value="N4_N6_ade-DNA_methylase"/>
</dbReference>
<keyword evidence="4" id="KW-0808">Transferase</keyword>
<dbReference type="EMBL" id="CP130612">
    <property type="protein sequence ID" value="WKW13234.1"/>
    <property type="molecule type" value="Genomic_DNA"/>
</dbReference>
<sequence length="1051" mass="115796">MFSTRDATAALSALADPRALAQLSQLLGFGAPIPIDRRTLARLSLGEDAPRAWVAPREDGLRALLVRVRQGGDAAARTSAYCRAITREAPERCWLVLACFEATSEIVIAAAPPEPREAVPLCVIDPHAPRESDAETLAALVGSREGPDLLVHLRWRETLGRAALTRRFYLELEQQVTTMARHAQGNANADARRTIALLHASRLLFVAFLEARGWLDGDREFLRRHFAERARGGTSAHRRFLDPLWFGTLNTPWRNRAAAARAFGRVPFLNGGLFTRSAIERRHADLRFTDESLDAVIGGLLSRYRLTPRESRDTWSEAAVDPEMLGRAFESLMQGALRRTRGAFYTPPALITQLTREGLAAAFEARGVPAEQLWSLWDGARPTRKAQLRLQQALAGFTVLDPACGSGAFLVYALEELAGLHQRCADALPLGTRRRDVLTRSIFGVDIDPTAVWLCQLRLWLSVVVEEPEDDPLRLPPLPNLDQNIREGDALAGNGFDDAFLPASPGLTAQRLRYTRAVGIRKRTLGQALQRAERERAIAAEVARGARLQGIRRELLLAARAPDLFRARRGVERATQQRLDELRTAIRRSRRNVESLRGGAALPFSFVTYFPDVAAAGGFSLTLGNPPWVRTHGIAAEQRASLRERFAVFRSAAWDAGAADAAAGKGFASQVDLAALFTERAVRLTQREGAIALLLPAKLWGSLAGGGLRALLQMQAPPLLLEEWQDSSAGFDAVVYPSAFVARRQSPSDVPPQLRVVAHRRDLPLPWTMHRERLALDDTPGAPWLLLPPDVRDAFDALGAAGIPLARSPLARPQLGVKCGCNEAFVLDRGDGSVKDVEPHLVRPLLRGEHLAPWRPAASARDAAILWTHDARGKPLSDLPAEAHRRLSRWRRQLEQRSDGRGGPWWALFRTDAARTDRARVVWGDIGRSPRALVLPRGDMTVPLNTCYVVRAPSDDDAHTLAVLLNSSVGTAWLSALAEPARGGYRRFLGWTCARLPIPRDWTRAVRLLAPLGREASEGMVPDVWTMTERVLEAYAVEHSAVAALLSWHQL</sequence>
<dbReference type="PRINTS" id="PR00507">
    <property type="entry name" value="N12N6MTFRASE"/>
</dbReference>
<dbReference type="GO" id="GO:0009007">
    <property type="term" value="F:site-specific DNA-methyltransferase (adenine-specific) activity"/>
    <property type="evidence" value="ECO:0007669"/>
    <property type="project" value="UniProtKB-EC"/>
</dbReference>
<dbReference type="PANTHER" id="PTHR33841">
    <property type="entry name" value="DNA METHYLTRANSFERASE YEEA-RELATED"/>
    <property type="match status" value="1"/>
</dbReference>